<protein>
    <recommendedName>
        <fullName evidence="3">Beta-glucosidase</fullName>
    </recommendedName>
</protein>
<evidence type="ECO:0000313" key="1">
    <source>
        <dbReference type="EMBL" id="BBK23017.1"/>
    </source>
</evidence>
<name>A0A6N4TJW6_9FIRM</name>
<proteinExistence type="predicted"/>
<dbReference type="Proteomes" id="UP000464754">
    <property type="component" value="Chromosome"/>
</dbReference>
<evidence type="ECO:0000313" key="2">
    <source>
        <dbReference type="Proteomes" id="UP000464754"/>
    </source>
</evidence>
<sequence>MTWKLVHKKSYDIIENENGKNLSYHPNLGIQIIEKDGFAFKDLNATGNLDKFEDWRLPLTLRIHDFKTQFGLWQEKDCLYYPKGKIQIPVDVYDNLLFLYEHKLFHIEEEKEDMKFIKENYLLGVLLLMFDNDYGTGKEDYLLQLIVQSVQLGVLENVMYSIWEAVRNYLKTLSEKRNTALGEMSYIS</sequence>
<dbReference type="AlphaFoldDB" id="A0A6N4TJW6"/>
<dbReference type="KEGG" id="aarg:Aargi30884_19200"/>
<reference evidence="2" key="1">
    <citation type="submission" date="2019-05" db="EMBL/GenBank/DDBJ databases">
        <title>Complete genome sequencing of Absiella argi strain JCM 30884.</title>
        <authorList>
            <person name="Sakamoto M."/>
            <person name="Murakami T."/>
            <person name="Mori H."/>
        </authorList>
    </citation>
    <scope>NUCLEOTIDE SEQUENCE [LARGE SCALE GENOMIC DNA]</scope>
    <source>
        <strain evidence="2">JCM 30884</strain>
    </source>
</reference>
<keyword evidence="2" id="KW-1185">Reference proteome</keyword>
<organism evidence="1 2">
    <name type="scientific">Amedibacterium intestinale</name>
    <dbReference type="NCBI Taxonomy" id="2583452"/>
    <lineage>
        <taxon>Bacteria</taxon>
        <taxon>Bacillati</taxon>
        <taxon>Bacillota</taxon>
        <taxon>Erysipelotrichia</taxon>
        <taxon>Erysipelotrichales</taxon>
        <taxon>Erysipelotrichaceae</taxon>
        <taxon>Amedibacterium</taxon>
    </lineage>
</organism>
<dbReference type="EMBL" id="AP019695">
    <property type="protein sequence ID" value="BBK23017.1"/>
    <property type="molecule type" value="Genomic_DNA"/>
</dbReference>
<evidence type="ECO:0008006" key="3">
    <source>
        <dbReference type="Google" id="ProtNLM"/>
    </source>
</evidence>
<accession>A0A6N4TJW6</accession>
<gene>
    <name evidence="1" type="ORF">Aargi30884_19200</name>
</gene>
<dbReference type="RefSeq" id="WP_163052137.1">
    <property type="nucleotide sequence ID" value="NZ_AP019695.1"/>
</dbReference>